<reference evidence="1" key="2">
    <citation type="journal article" date="2022" name="New Phytol.">
        <title>Evolutionary transition to the ectomycorrhizal habit in the genomes of a hyperdiverse lineage of mushroom-forming fungi.</title>
        <authorList>
            <person name="Looney B."/>
            <person name="Miyauchi S."/>
            <person name="Morin E."/>
            <person name="Drula E."/>
            <person name="Courty P.E."/>
            <person name="Kohler A."/>
            <person name="Kuo A."/>
            <person name="LaButti K."/>
            <person name="Pangilinan J."/>
            <person name="Lipzen A."/>
            <person name="Riley R."/>
            <person name="Andreopoulos W."/>
            <person name="He G."/>
            <person name="Johnson J."/>
            <person name="Nolan M."/>
            <person name="Tritt A."/>
            <person name="Barry K.W."/>
            <person name="Grigoriev I.V."/>
            <person name="Nagy L.G."/>
            <person name="Hibbett D."/>
            <person name="Henrissat B."/>
            <person name="Matheny P.B."/>
            <person name="Labbe J."/>
            <person name="Martin F.M."/>
        </authorList>
    </citation>
    <scope>NUCLEOTIDE SEQUENCE</scope>
    <source>
        <strain evidence="1">HHB10654</strain>
    </source>
</reference>
<evidence type="ECO:0000313" key="2">
    <source>
        <dbReference type="Proteomes" id="UP000814140"/>
    </source>
</evidence>
<dbReference type="Proteomes" id="UP000814140">
    <property type="component" value="Unassembled WGS sequence"/>
</dbReference>
<comment type="caution">
    <text evidence="1">The sequence shown here is derived from an EMBL/GenBank/DDBJ whole genome shotgun (WGS) entry which is preliminary data.</text>
</comment>
<dbReference type="EMBL" id="MU277204">
    <property type="protein sequence ID" value="KAI0063195.1"/>
    <property type="molecule type" value="Genomic_DNA"/>
</dbReference>
<organism evidence="1 2">
    <name type="scientific">Artomyces pyxidatus</name>
    <dbReference type="NCBI Taxonomy" id="48021"/>
    <lineage>
        <taxon>Eukaryota</taxon>
        <taxon>Fungi</taxon>
        <taxon>Dikarya</taxon>
        <taxon>Basidiomycota</taxon>
        <taxon>Agaricomycotina</taxon>
        <taxon>Agaricomycetes</taxon>
        <taxon>Russulales</taxon>
        <taxon>Auriscalpiaceae</taxon>
        <taxon>Artomyces</taxon>
    </lineage>
</organism>
<sequence>MRAWVSSAILDGGTADGMISRTREGDSNQILPSQDLLFAGEKIAPCYWHVASSYFTAIAGKRDVSGSYLQRVVNIQSASSPGRFIGPVRTNHRQECAAVGLMLGAPRCGRGATADRNSAEIQETLLGAVESEEAGSLPRGM</sequence>
<protein>
    <submittedName>
        <fullName evidence="1">Uncharacterized protein</fullName>
    </submittedName>
</protein>
<reference evidence="1" key="1">
    <citation type="submission" date="2021-03" db="EMBL/GenBank/DDBJ databases">
        <authorList>
            <consortium name="DOE Joint Genome Institute"/>
            <person name="Ahrendt S."/>
            <person name="Looney B.P."/>
            <person name="Miyauchi S."/>
            <person name="Morin E."/>
            <person name="Drula E."/>
            <person name="Courty P.E."/>
            <person name="Chicoki N."/>
            <person name="Fauchery L."/>
            <person name="Kohler A."/>
            <person name="Kuo A."/>
            <person name="Labutti K."/>
            <person name="Pangilinan J."/>
            <person name="Lipzen A."/>
            <person name="Riley R."/>
            <person name="Andreopoulos W."/>
            <person name="He G."/>
            <person name="Johnson J."/>
            <person name="Barry K.W."/>
            <person name="Grigoriev I.V."/>
            <person name="Nagy L."/>
            <person name="Hibbett D."/>
            <person name="Henrissat B."/>
            <person name="Matheny P.B."/>
            <person name="Labbe J."/>
            <person name="Martin F."/>
        </authorList>
    </citation>
    <scope>NUCLEOTIDE SEQUENCE</scope>
    <source>
        <strain evidence="1">HHB10654</strain>
    </source>
</reference>
<accession>A0ACB8T5L0</accession>
<name>A0ACB8T5L0_9AGAM</name>
<keyword evidence="2" id="KW-1185">Reference proteome</keyword>
<proteinExistence type="predicted"/>
<evidence type="ECO:0000313" key="1">
    <source>
        <dbReference type="EMBL" id="KAI0063195.1"/>
    </source>
</evidence>
<gene>
    <name evidence="1" type="ORF">BV25DRAFT_458451</name>
</gene>